<evidence type="ECO:0000313" key="3">
    <source>
        <dbReference type="Proteomes" id="UP000789342"/>
    </source>
</evidence>
<dbReference type="InterPro" id="IPR007639">
    <property type="entry name" value="Gln-tRNA-synth_Ib_RNA-bd_N"/>
</dbReference>
<feature type="domain" description="Glutaminyl-tRNA synthetase class Ib non-specific RNA-binding" evidence="1">
    <location>
        <begin position="5"/>
        <end position="88"/>
    </location>
</feature>
<dbReference type="EMBL" id="CAJVPV010033456">
    <property type="protein sequence ID" value="CAG8747013.1"/>
    <property type="molecule type" value="Genomic_DNA"/>
</dbReference>
<proteinExistence type="predicted"/>
<dbReference type="GO" id="GO:0005524">
    <property type="term" value="F:ATP binding"/>
    <property type="evidence" value="ECO:0007669"/>
    <property type="project" value="InterPro"/>
</dbReference>
<dbReference type="FunFam" id="1.10.8.1290:FF:000002">
    <property type="entry name" value="Glutamine--tRNA ligase cytoplasmic"/>
    <property type="match status" value="1"/>
</dbReference>
<name>A0A9N9IQE5_9GLOM</name>
<evidence type="ECO:0000259" key="1">
    <source>
        <dbReference type="Pfam" id="PF04558"/>
    </source>
</evidence>
<organism evidence="2 3">
    <name type="scientific">Acaulospora morrowiae</name>
    <dbReference type="NCBI Taxonomy" id="94023"/>
    <lineage>
        <taxon>Eukaryota</taxon>
        <taxon>Fungi</taxon>
        <taxon>Fungi incertae sedis</taxon>
        <taxon>Mucoromycota</taxon>
        <taxon>Glomeromycotina</taxon>
        <taxon>Glomeromycetes</taxon>
        <taxon>Diversisporales</taxon>
        <taxon>Acaulosporaceae</taxon>
        <taxon>Acaulospora</taxon>
    </lineage>
</organism>
<evidence type="ECO:0000313" key="2">
    <source>
        <dbReference type="EMBL" id="CAG8747013.1"/>
    </source>
</evidence>
<dbReference type="GO" id="GO:0006418">
    <property type="term" value="P:tRNA aminoacylation for protein translation"/>
    <property type="evidence" value="ECO:0007669"/>
    <property type="project" value="InterPro"/>
</dbReference>
<gene>
    <name evidence="2" type="ORF">AMORRO_LOCUS15111</name>
</gene>
<dbReference type="AlphaFoldDB" id="A0A9N9IQE5"/>
<feature type="non-terminal residue" evidence="2">
    <location>
        <position position="89"/>
    </location>
</feature>
<dbReference type="Gene3D" id="1.10.8.1290">
    <property type="entry name" value="Glutaminyl-tRNA synthetase, non-specific RNA binding region part 1, domain 1"/>
    <property type="match status" value="1"/>
</dbReference>
<dbReference type="InterPro" id="IPR042558">
    <property type="entry name" value="Gln-tRNA-synth_Ib_RNA-bd_N_1"/>
</dbReference>
<sequence length="89" mass="9487">MAEIELVTLFQSIGLTEQRAKDTAKNKKLAPTLKTTITEAGYAEGGCDKIVGDLLYTLASTVSKDATTHLGYLARAISGNKLKSQDQVA</sequence>
<dbReference type="Proteomes" id="UP000789342">
    <property type="component" value="Unassembled WGS sequence"/>
</dbReference>
<dbReference type="OrthoDB" id="2424088at2759"/>
<keyword evidence="3" id="KW-1185">Reference proteome</keyword>
<dbReference type="GO" id="GO:0005737">
    <property type="term" value="C:cytoplasm"/>
    <property type="evidence" value="ECO:0007669"/>
    <property type="project" value="InterPro"/>
</dbReference>
<dbReference type="Pfam" id="PF04558">
    <property type="entry name" value="tRNA_synt_1c_R1"/>
    <property type="match status" value="1"/>
</dbReference>
<dbReference type="GO" id="GO:0004812">
    <property type="term" value="F:aminoacyl-tRNA ligase activity"/>
    <property type="evidence" value="ECO:0007669"/>
    <property type="project" value="InterPro"/>
</dbReference>
<reference evidence="2" key="1">
    <citation type="submission" date="2021-06" db="EMBL/GenBank/DDBJ databases">
        <authorList>
            <person name="Kallberg Y."/>
            <person name="Tangrot J."/>
            <person name="Rosling A."/>
        </authorList>
    </citation>
    <scope>NUCLEOTIDE SEQUENCE</scope>
    <source>
        <strain evidence="2">CL551</strain>
    </source>
</reference>
<protein>
    <submittedName>
        <fullName evidence="2">3871_t:CDS:1</fullName>
    </submittedName>
</protein>
<accession>A0A9N9IQE5</accession>
<comment type="caution">
    <text evidence="2">The sequence shown here is derived from an EMBL/GenBank/DDBJ whole genome shotgun (WGS) entry which is preliminary data.</text>
</comment>